<keyword evidence="2" id="KW-0378">Hydrolase</keyword>
<dbReference type="Proteomes" id="UP000245890">
    <property type="component" value="Unassembled WGS sequence"/>
</dbReference>
<dbReference type="PANTHER" id="PTHR43798">
    <property type="entry name" value="MONOACYLGLYCEROL LIPASE"/>
    <property type="match status" value="1"/>
</dbReference>
<dbReference type="OrthoDB" id="7958481at2"/>
<dbReference type="InterPro" id="IPR050266">
    <property type="entry name" value="AB_hydrolase_sf"/>
</dbReference>
<dbReference type="InterPro" id="IPR029058">
    <property type="entry name" value="AB_hydrolase_fold"/>
</dbReference>
<dbReference type="GO" id="GO:0016020">
    <property type="term" value="C:membrane"/>
    <property type="evidence" value="ECO:0007669"/>
    <property type="project" value="TreeGrafter"/>
</dbReference>
<proteinExistence type="predicted"/>
<protein>
    <submittedName>
        <fullName evidence="2">Alpha/beta hydrolase</fullName>
    </submittedName>
</protein>
<name>A0A2U0SBY0_9SPHN</name>
<dbReference type="PRINTS" id="PR00111">
    <property type="entry name" value="ABHYDROLASE"/>
</dbReference>
<dbReference type="EMBL" id="QENQ01000001">
    <property type="protein sequence ID" value="PVX28775.1"/>
    <property type="molecule type" value="Genomic_DNA"/>
</dbReference>
<evidence type="ECO:0000313" key="3">
    <source>
        <dbReference type="Proteomes" id="UP000245890"/>
    </source>
</evidence>
<dbReference type="Pfam" id="PF00561">
    <property type="entry name" value="Abhydrolase_1"/>
    <property type="match status" value="1"/>
</dbReference>
<feature type="domain" description="AB hydrolase-1" evidence="1">
    <location>
        <begin position="31"/>
        <end position="262"/>
    </location>
</feature>
<gene>
    <name evidence="2" type="ORF">DD559_05075</name>
</gene>
<reference evidence="2 3" key="1">
    <citation type="submission" date="2018-05" db="EMBL/GenBank/DDBJ databases">
        <title>Description of Sphingomonas pokkalii sp nov, isolated from the rhizosphere of saline tolerant pokkali rice and its draft genome analysis.</title>
        <authorList>
            <person name="Menon R."/>
            <person name="Kumari S."/>
            <person name="Rameshkumar N."/>
        </authorList>
    </citation>
    <scope>NUCLEOTIDE SEQUENCE [LARGE SCALE GENOMIC DNA]</scope>
    <source>
        <strain evidence="2 3">L3B27</strain>
    </source>
</reference>
<evidence type="ECO:0000259" key="1">
    <source>
        <dbReference type="Pfam" id="PF00561"/>
    </source>
</evidence>
<organism evidence="2 3">
    <name type="scientific">Sphingomonas pokkalii</name>
    <dbReference type="NCBI Taxonomy" id="2175090"/>
    <lineage>
        <taxon>Bacteria</taxon>
        <taxon>Pseudomonadati</taxon>
        <taxon>Pseudomonadota</taxon>
        <taxon>Alphaproteobacteria</taxon>
        <taxon>Sphingomonadales</taxon>
        <taxon>Sphingomonadaceae</taxon>
        <taxon>Sphingomonas</taxon>
    </lineage>
</organism>
<dbReference type="Gene3D" id="3.40.50.1820">
    <property type="entry name" value="alpha/beta hydrolase"/>
    <property type="match status" value="1"/>
</dbReference>
<evidence type="ECO:0000313" key="2">
    <source>
        <dbReference type="EMBL" id="PVX28775.1"/>
    </source>
</evidence>
<dbReference type="SUPFAM" id="SSF53474">
    <property type="entry name" value="alpha/beta-Hydrolases"/>
    <property type="match status" value="1"/>
</dbReference>
<dbReference type="GO" id="GO:0046464">
    <property type="term" value="P:acylglycerol catabolic process"/>
    <property type="evidence" value="ECO:0007669"/>
    <property type="project" value="TreeGrafter"/>
</dbReference>
<dbReference type="PANTHER" id="PTHR43798:SF5">
    <property type="entry name" value="MONOACYLGLYCEROL LIPASE ABHD6"/>
    <property type="match status" value="1"/>
</dbReference>
<sequence length="277" mass="30361">MHTHVTAPTRFVEAGSIRYAYRRFGTPSATPMVLLQHFTGGLDHWDPAVTDGLARDREVILVDNAGVGSSTGETPTTIEGMADCIRDFVDALDLERFDLLGFSMGGMVAQAFAKEHADRIRRLILVGTSPRGGDPTPFGAEVSQRARGDAGLEEMAWLFFGHSDAGRAAAAAFWERRHARIEDRDPPSGTATIMAQVAAGRDWLLPHGERFADLARITVPTLVVNGHTDVMLPTINSFYLQQHLPDAQLILYPDSGHAAHFQYPSQFLAHARLFLSE</sequence>
<dbReference type="InterPro" id="IPR000073">
    <property type="entry name" value="AB_hydrolase_1"/>
</dbReference>
<dbReference type="RefSeq" id="WP_116468220.1">
    <property type="nucleotide sequence ID" value="NZ_QENQ01000001.1"/>
</dbReference>
<dbReference type="AlphaFoldDB" id="A0A2U0SBY0"/>
<comment type="caution">
    <text evidence="2">The sequence shown here is derived from an EMBL/GenBank/DDBJ whole genome shotgun (WGS) entry which is preliminary data.</text>
</comment>
<keyword evidence="3" id="KW-1185">Reference proteome</keyword>
<dbReference type="GO" id="GO:0047372">
    <property type="term" value="F:monoacylglycerol lipase activity"/>
    <property type="evidence" value="ECO:0007669"/>
    <property type="project" value="TreeGrafter"/>
</dbReference>
<accession>A0A2U0SBY0</accession>